<dbReference type="EMBL" id="WTVN01000044">
    <property type="protein sequence ID" value="NMG45988.1"/>
    <property type="molecule type" value="Genomic_DNA"/>
</dbReference>
<evidence type="ECO:0000256" key="1">
    <source>
        <dbReference type="ARBA" id="ARBA00004141"/>
    </source>
</evidence>
<reference evidence="7 8" key="1">
    <citation type="submission" date="2019-12" db="EMBL/GenBank/DDBJ databases">
        <title>Comparative genomics gives insights into the taxonomy of the Azoarcus-Aromatoleum group and reveals separate origins of nif in the plant-associated Azoarcus and non-plant-associated Aromatoleum sub-groups.</title>
        <authorList>
            <person name="Lafos M."/>
            <person name="Maluk M."/>
            <person name="Batista M."/>
            <person name="Junghare M."/>
            <person name="Carmona M."/>
            <person name="Faoro H."/>
            <person name="Cruz L.M."/>
            <person name="Battistoni F."/>
            <person name="De Souza E."/>
            <person name="Pedrosa F."/>
            <person name="Chen W.-M."/>
            <person name="Poole P.S."/>
            <person name="Dixon R.A."/>
            <person name="James E.K."/>
        </authorList>
    </citation>
    <scope>NUCLEOTIDE SEQUENCE [LARGE SCALE GENOMIC DNA]</scope>
    <source>
        <strain evidence="7 8">Td21</strain>
    </source>
</reference>
<dbReference type="Proteomes" id="UP000623795">
    <property type="component" value="Unassembled WGS sequence"/>
</dbReference>
<comment type="subcellular location">
    <subcellularLocation>
        <location evidence="1 6">Membrane</location>
        <topology evidence="1 6">Multi-pass membrane protein</topology>
    </subcellularLocation>
</comment>
<gene>
    <name evidence="7" type="ORF">GPA22_19915</name>
</gene>
<feature type="transmembrane region" description="Helical" evidence="6">
    <location>
        <begin position="39"/>
        <end position="65"/>
    </location>
</feature>
<feature type="transmembrane region" description="Helical" evidence="6">
    <location>
        <begin position="136"/>
        <end position="157"/>
    </location>
</feature>
<dbReference type="PANTHER" id="PTHR12608:SF1">
    <property type="entry name" value="TRANSMEMBRANE PROTEIN 165"/>
    <property type="match status" value="1"/>
</dbReference>
<evidence type="ECO:0000313" key="7">
    <source>
        <dbReference type="EMBL" id="NMG45988.1"/>
    </source>
</evidence>
<protein>
    <recommendedName>
        <fullName evidence="6">GDT1 family protein</fullName>
    </recommendedName>
</protein>
<keyword evidence="5 6" id="KW-0472">Membrane</keyword>
<proteinExistence type="inferred from homology"/>
<name>A0ABX1Q2V7_9RHOO</name>
<evidence type="ECO:0000256" key="4">
    <source>
        <dbReference type="ARBA" id="ARBA00022989"/>
    </source>
</evidence>
<keyword evidence="3 6" id="KW-0812">Transmembrane</keyword>
<evidence type="ECO:0000256" key="2">
    <source>
        <dbReference type="ARBA" id="ARBA00009190"/>
    </source>
</evidence>
<comment type="caution">
    <text evidence="7">The sequence shown here is derived from an EMBL/GenBank/DDBJ whole genome shotgun (WGS) entry which is preliminary data.</text>
</comment>
<evidence type="ECO:0000313" key="8">
    <source>
        <dbReference type="Proteomes" id="UP000623795"/>
    </source>
</evidence>
<evidence type="ECO:0000256" key="5">
    <source>
        <dbReference type="ARBA" id="ARBA00023136"/>
    </source>
</evidence>
<feature type="transmembrane region" description="Helical" evidence="6">
    <location>
        <begin position="169"/>
        <end position="191"/>
    </location>
</feature>
<feature type="transmembrane region" description="Helical" evidence="6">
    <location>
        <begin position="98"/>
        <end position="116"/>
    </location>
</feature>
<evidence type="ECO:0000256" key="6">
    <source>
        <dbReference type="RuleBase" id="RU365102"/>
    </source>
</evidence>
<dbReference type="PANTHER" id="PTHR12608">
    <property type="entry name" value="TRANSMEMBRANE PROTEIN HTP-1 RELATED"/>
    <property type="match status" value="1"/>
</dbReference>
<feature type="transmembrane region" description="Helical" evidence="6">
    <location>
        <begin position="71"/>
        <end position="89"/>
    </location>
</feature>
<comment type="similarity">
    <text evidence="2 6">Belongs to the GDT1 family.</text>
</comment>
<keyword evidence="8" id="KW-1185">Reference proteome</keyword>
<accession>A0ABX1Q2V7</accession>
<sequence>MNFPLEPLAISTGIVALAEIGDKTQLLAFMLAARFRRPWPIIAGIFIATIANHAFAGAVGTWITTLLGPDVLRWVLGLSFIAMAVWMMIPDKLDEDEITAPKFGVLATTIVAFFLAEMGDKTQIATVALAAQYDAFAAVVTGTTLGMMIANVPAVLLGNGIAQRIPVKLVHGIAASIFGALGVAALVGVGMR</sequence>
<dbReference type="Pfam" id="PF01169">
    <property type="entry name" value="GDT1"/>
    <property type="match status" value="2"/>
</dbReference>
<keyword evidence="4 6" id="KW-1133">Transmembrane helix</keyword>
<evidence type="ECO:0000256" key="3">
    <source>
        <dbReference type="ARBA" id="ARBA00022692"/>
    </source>
</evidence>
<organism evidence="7 8">
    <name type="scientific">Aromatoleum toluvorans</name>
    <dbReference type="NCBI Taxonomy" id="92002"/>
    <lineage>
        <taxon>Bacteria</taxon>
        <taxon>Pseudomonadati</taxon>
        <taxon>Pseudomonadota</taxon>
        <taxon>Betaproteobacteria</taxon>
        <taxon>Rhodocyclales</taxon>
        <taxon>Rhodocyclaceae</taxon>
        <taxon>Aromatoleum</taxon>
    </lineage>
</organism>
<dbReference type="RefSeq" id="WP_169257820.1">
    <property type="nucleotide sequence ID" value="NZ_WTVN01000044.1"/>
</dbReference>
<dbReference type="InterPro" id="IPR001727">
    <property type="entry name" value="GDT1-like"/>
</dbReference>